<keyword evidence="1" id="KW-0813">Transport</keyword>
<keyword evidence="4" id="KW-1278">Translocase</keyword>
<gene>
    <name evidence="6" type="ORF">LCGC14_0315110</name>
</gene>
<comment type="caution">
    <text evidence="6">The sequence shown here is derived from an EMBL/GenBank/DDBJ whole genome shotgun (WGS) entry which is preliminary data.</text>
</comment>
<organism evidence="6">
    <name type="scientific">marine sediment metagenome</name>
    <dbReference type="NCBI Taxonomy" id="412755"/>
    <lineage>
        <taxon>unclassified sequences</taxon>
        <taxon>metagenomes</taxon>
        <taxon>ecological metagenomes</taxon>
    </lineage>
</organism>
<dbReference type="Pfam" id="PF00005">
    <property type="entry name" value="ABC_tran"/>
    <property type="match status" value="1"/>
</dbReference>
<evidence type="ECO:0000256" key="2">
    <source>
        <dbReference type="ARBA" id="ARBA00022741"/>
    </source>
</evidence>
<dbReference type="EMBL" id="LAZR01000209">
    <property type="protein sequence ID" value="KKN81838.1"/>
    <property type="molecule type" value="Genomic_DNA"/>
</dbReference>
<sequence length="254" mass="27552">MLRVDELDCARGGRRILEGISFQLNAGEVLAVLGTNGAGKSTLLASLTGELAPLRGSVELAGRALGSWSAQERARRMAVMPQSSSLAFPFSVAEVVAMGRLPHATGRHQDELIIDQALEATDVVQLRERSYLSLSGGERQRVHLARVLAQVWDAEEQGCLLLDEPTASLDLAHQQLILQQARNMAARGLAVVVVLHDLNLAARYADRLLLLHEGRIGALGAPWDVLSAERIAEVFGVEVRIEKHPMQDSPLIII</sequence>
<accession>A0A0F9WSQ6</accession>
<dbReference type="PANTHER" id="PTHR42794:SF1">
    <property type="entry name" value="HEMIN IMPORT ATP-BINDING PROTEIN HMUV"/>
    <property type="match status" value="1"/>
</dbReference>
<dbReference type="GO" id="GO:0005524">
    <property type="term" value="F:ATP binding"/>
    <property type="evidence" value="ECO:0007669"/>
    <property type="project" value="UniProtKB-KW"/>
</dbReference>
<reference evidence="6" key="1">
    <citation type="journal article" date="2015" name="Nature">
        <title>Complex archaea that bridge the gap between prokaryotes and eukaryotes.</title>
        <authorList>
            <person name="Spang A."/>
            <person name="Saw J.H."/>
            <person name="Jorgensen S.L."/>
            <person name="Zaremba-Niedzwiedzka K."/>
            <person name="Martijn J."/>
            <person name="Lind A.E."/>
            <person name="van Eijk R."/>
            <person name="Schleper C."/>
            <person name="Guy L."/>
            <person name="Ettema T.J."/>
        </authorList>
    </citation>
    <scope>NUCLEOTIDE SEQUENCE</scope>
</reference>
<dbReference type="PROSITE" id="PS50893">
    <property type="entry name" value="ABC_TRANSPORTER_2"/>
    <property type="match status" value="1"/>
</dbReference>
<dbReference type="InterPro" id="IPR003439">
    <property type="entry name" value="ABC_transporter-like_ATP-bd"/>
</dbReference>
<name>A0A0F9WSQ6_9ZZZZ</name>
<dbReference type="AlphaFoldDB" id="A0A0F9WSQ6"/>
<feature type="domain" description="ABC transporter" evidence="5">
    <location>
        <begin position="2"/>
        <end position="238"/>
    </location>
</feature>
<protein>
    <recommendedName>
        <fullName evidence="5">ABC transporter domain-containing protein</fullName>
    </recommendedName>
</protein>
<dbReference type="CDD" id="cd03214">
    <property type="entry name" value="ABC_Iron-Siderophores_B12_Hemin"/>
    <property type="match status" value="1"/>
</dbReference>
<dbReference type="SUPFAM" id="SSF52540">
    <property type="entry name" value="P-loop containing nucleoside triphosphate hydrolases"/>
    <property type="match status" value="1"/>
</dbReference>
<dbReference type="Gene3D" id="3.40.50.300">
    <property type="entry name" value="P-loop containing nucleotide triphosphate hydrolases"/>
    <property type="match status" value="1"/>
</dbReference>
<keyword evidence="3" id="KW-0067">ATP-binding</keyword>
<dbReference type="PANTHER" id="PTHR42794">
    <property type="entry name" value="HEMIN IMPORT ATP-BINDING PROTEIN HMUV"/>
    <property type="match status" value="1"/>
</dbReference>
<evidence type="ECO:0000256" key="3">
    <source>
        <dbReference type="ARBA" id="ARBA00022840"/>
    </source>
</evidence>
<dbReference type="InterPro" id="IPR027417">
    <property type="entry name" value="P-loop_NTPase"/>
</dbReference>
<evidence type="ECO:0000313" key="6">
    <source>
        <dbReference type="EMBL" id="KKN81838.1"/>
    </source>
</evidence>
<dbReference type="NCBIfam" id="NF010068">
    <property type="entry name" value="PRK13548.1"/>
    <property type="match status" value="1"/>
</dbReference>
<dbReference type="FunFam" id="3.40.50.300:FF:000134">
    <property type="entry name" value="Iron-enterobactin ABC transporter ATP-binding protein"/>
    <property type="match status" value="1"/>
</dbReference>
<proteinExistence type="predicted"/>
<dbReference type="InterPro" id="IPR003593">
    <property type="entry name" value="AAA+_ATPase"/>
</dbReference>
<evidence type="ECO:0000256" key="4">
    <source>
        <dbReference type="ARBA" id="ARBA00022967"/>
    </source>
</evidence>
<evidence type="ECO:0000256" key="1">
    <source>
        <dbReference type="ARBA" id="ARBA00022448"/>
    </source>
</evidence>
<dbReference type="SMART" id="SM00382">
    <property type="entry name" value="AAA"/>
    <property type="match status" value="1"/>
</dbReference>
<evidence type="ECO:0000259" key="5">
    <source>
        <dbReference type="PROSITE" id="PS50893"/>
    </source>
</evidence>
<keyword evidence="2" id="KW-0547">Nucleotide-binding</keyword>
<dbReference type="GO" id="GO:0016887">
    <property type="term" value="F:ATP hydrolysis activity"/>
    <property type="evidence" value="ECO:0007669"/>
    <property type="project" value="InterPro"/>
</dbReference>